<evidence type="ECO:0000256" key="10">
    <source>
        <dbReference type="ARBA" id="ARBA00022989"/>
    </source>
</evidence>
<dbReference type="Pfam" id="PF03924">
    <property type="entry name" value="CHASE"/>
    <property type="match status" value="1"/>
</dbReference>
<dbReference type="InterPro" id="IPR004358">
    <property type="entry name" value="Sig_transdc_His_kin-like_C"/>
</dbReference>
<feature type="transmembrane region" description="Helical" evidence="13">
    <location>
        <begin position="21"/>
        <end position="42"/>
    </location>
</feature>
<dbReference type="SMART" id="SM00387">
    <property type="entry name" value="HATPase_c"/>
    <property type="match status" value="1"/>
</dbReference>
<dbReference type="EMBL" id="VFIY01000005">
    <property type="protein sequence ID" value="TPD61537.1"/>
    <property type="molecule type" value="Genomic_DNA"/>
</dbReference>
<evidence type="ECO:0000256" key="4">
    <source>
        <dbReference type="ARBA" id="ARBA00022553"/>
    </source>
</evidence>
<evidence type="ECO:0000313" key="17">
    <source>
        <dbReference type="Proteomes" id="UP000319148"/>
    </source>
</evidence>
<dbReference type="PRINTS" id="PR00344">
    <property type="entry name" value="BCTRLSENSOR"/>
</dbReference>
<proteinExistence type="predicted"/>
<dbReference type="PROSITE" id="PS50109">
    <property type="entry name" value="HIS_KIN"/>
    <property type="match status" value="1"/>
</dbReference>
<evidence type="ECO:0000256" key="8">
    <source>
        <dbReference type="ARBA" id="ARBA00022777"/>
    </source>
</evidence>
<keyword evidence="7" id="KW-0547">Nucleotide-binding</keyword>
<evidence type="ECO:0000259" key="14">
    <source>
        <dbReference type="PROSITE" id="PS50109"/>
    </source>
</evidence>
<evidence type="ECO:0000256" key="5">
    <source>
        <dbReference type="ARBA" id="ARBA00022679"/>
    </source>
</evidence>
<name>A0A501PN68_9PROT</name>
<gene>
    <name evidence="16" type="ORF">FIV46_04830</name>
</gene>
<dbReference type="SUPFAM" id="SSF47384">
    <property type="entry name" value="Homodimeric domain of signal transducing histidine kinase"/>
    <property type="match status" value="1"/>
</dbReference>
<keyword evidence="5" id="KW-0808">Transferase</keyword>
<keyword evidence="10 13" id="KW-1133">Transmembrane helix</keyword>
<dbReference type="PROSITE" id="PS50839">
    <property type="entry name" value="CHASE"/>
    <property type="match status" value="1"/>
</dbReference>
<evidence type="ECO:0000256" key="9">
    <source>
        <dbReference type="ARBA" id="ARBA00022840"/>
    </source>
</evidence>
<dbReference type="GO" id="GO:0005524">
    <property type="term" value="F:ATP binding"/>
    <property type="evidence" value="ECO:0007669"/>
    <property type="project" value="UniProtKB-KW"/>
</dbReference>
<dbReference type="SUPFAM" id="SSF55874">
    <property type="entry name" value="ATPase domain of HSP90 chaperone/DNA topoisomerase II/histidine kinase"/>
    <property type="match status" value="1"/>
</dbReference>
<evidence type="ECO:0000256" key="1">
    <source>
        <dbReference type="ARBA" id="ARBA00000085"/>
    </source>
</evidence>
<evidence type="ECO:0000256" key="2">
    <source>
        <dbReference type="ARBA" id="ARBA00004370"/>
    </source>
</evidence>
<protein>
    <recommendedName>
        <fullName evidence="3">histidine kinase</fullName>
        <ecNumber evidence="3">2.7.13.3</ecNumber>
    </recommendedName>
</protein>
<dbReference type="InterPro" id="IPR003661">
    <property type="entry name" value="HisK_dim/P_dom"/>
</dbReference>
<dbReference type="Gene3D" id="3.30.565.10">
    <property type="entry name" value="Histidine kinase-like ATPase, C-terminal domain"/>
    <property type="match status" value="1"/>
</dbReference>
<evidence type="ECO:0000256" key="7">
    <source>
        <dbReference type="ARBA" id="ARBA00022741"/>
    </source>
</evidence>
<dbReference type="InterPro" id="IPR050736">
    <property type="entry name" value="Sensor_HK_Regulatory"/>
</dbReference>
<dbReference type="InterPro" id="IPR042240">
    <property type="entry name" value="CHASE_sf"/>
</dbReference>
<dbReference type="InterPro" id="IPR003594">
    <property type="entry name" value="HATPase_dom"/>
</dbReference>
<dbReference type="PANTHER" id="PTHR43711:SF26">
    <property type="entry name" value="SENSOR HISTIDINE KINASE RCSC"/>
    <property type="match status" value="1"/>
</dbReference>
<evidence type="ECO:0000256" key="3">
    <source>
        <dbReference type="ARBA" id="ARBA00012438"/>
    </source>
</evidence>
<keyword evidence="8" id="KW-0418">Kinase</keyword>
<evidence type="ECO:0000256" key="6">
    <source>
        <dbReference type="ARBA" id="ARBA00022692"/>
    </source>
</evidence>
<dbReference type="SMART" id="SM00388">
    <property type="entry name" value="HisKA"/>
    <property type="match status" value="1"/>
</dbReference>
<dbReference type="Pfam" id="PF00512">
    <property type="entry name" value="HisKA"/>
    <property type="match status" value="1"/>
</dbReference>
<feature type="domain" description="Histidine kinase" evidence="14">
    <location>
        <begin position="336"/>
        <end position="557"/>
    </location>
</feature>
<keyword evidence="4" id="KW-0597">Phosphoprotein</keyword>
<dbReference type="AlphaFoldDB" id="A0A501PN68"/>
<dbReference type="CDD" id="cd00082">
    <property type="entry name" value="HisKA"/>
    <property type="match status" value="1"/>
</dbReference>
<evidence type="ECO:0000313" key="16">
    <source>
        <dbReference type="EMBL" id="TPD61537.1"/>
    </source>
</evidence>
<accession>A0A501PN68</accession>
<comment type="catalytic activity">
    <reaction evidence="1">
        <text>ATP + protein L-histidine = ADP + protein N-phospho-L-histidine.</text>
        <dbReference type="EC" id="2.7.13.3"/>
    </reaction>
</comment>
<dbReference type="FunFam" id="1.10.287.130:FF:000038">
    <property type="entry name" value="Sensory transduction histidine kinase"/>
    <property type="match status" value="1"/>
</dbReference>
<keyword evidence="6 13" id="KW-0812">Transmembrane</keyword>
<feature type="domain" description="CHASE" evidence="15">
    <location>
        <begin position="124"/>
        <end position="214"/>
    </location>
</feature>
<organism evidence="16 17">
    <name type="scientific">Emcibacter nanhaiensis</name>
    <dbReference type="NCBI Taxonomy" id="1505037"/>
    <lineage>
        <taxon>Bacteria</taxon>
        <taxon>Pseudomonadati</taxon>
        <taxon>Pseudomonadota</taxon>
        <taxon>Alphaproteobacteria</taxon>
        <taxon>Emcibacterales</taxon>
        <taxon>Emcibacteraceae</taxon>
        <taxon>Emcibacter</taxon>
    </lineage>
</organism>
<evidence type="ECO:0000256" key="12">
    <source>
        <dbReference type="ARBA" id="ARBA00023136"/>
    </source>
</evidence>
<dbReference type="SMART" id="SM01079">
    <property type="entry name" value="CHASE"/>
    <property type="match status" value="1"/>
</dbReference>
<dbReference type="PANTHER" id="PTHR43711">
    <property type="entry name" value="TWO-COMPONENT HISTIDINE KINASE"/>
    <property type="match status" value="1"/>
</dbReference>
<reference evidence="17" key="1">
    <citation type="submission" date="2019-06" db="EMBL/GenBank/DDBJ databases">
        <title>The complete genome of Emcibacter congregatus ZYLT.</title>
        <authorList>
            <person name="Zhao Z."/>
        </authorList>
    </citation>
    <scope>NUCLEOTIDE SEQUENCE [LARGE SCALE GENOMIC DNA]</scope>
    <source>
        <strain evidence="17">MCCC 1A06723</strain>
    </source>
</reference>
<feature type="transmembrane region" description="Helical" evidence="13">
    <location>
        <begin position="282"/>
        <end position="300"/>
    </location>
</feature>
<dbReference type="GO" id="GO:0016020">
    <property type="term" value="C:membrane"/>
    <property type="evidence" value="ECO:0007669"/>
    <property type="project" value="UniProtKB-SubCell"/>
</dbReference>
<evidence type="ECO:0000256" key="11">
    <source>
        <dbReference type="ARBA" id="ARBA00023012"/>
    </source>
</evidence>
<dbReference type="InterPro" id="IPR005467">
    <property type="entry name" value="His_kinase_dom"/>
</dbReference>
<dbReference type="Gene3D" id="1.10.287.130">
    <property type="match status" value="1"/>
</dbReference>
<dbReference type="InterPro" id="IPR006189">
    <property type="entry name" value="CHASE_dom"/>
</dbReference>
<evidence type="ECO:0000259" key="15">
    <source>
        <dbReference type="PROSITE" id="PS50839"/>
    </source>
</evidence>
<dbReference type="EC" id="2.7.13.3" evidence="3"/>
<dbReference type="GO" id="GO:0000155">
    <property type="term" value="F:phosphorelay sensor kinase activity"/>
    <property type="evidence" value="ECO:0007669"/>
    <property type="project" value="InterPro"/>
</dbReference>
<dbReference type="InterPro" id="IPR036097">
    <property type="entry name" value="HisK_dim/P_sf"/>
</dbReference>
<sequence length="561" mass="62557">MGIRSGKKMGTSAEKREKGRQILFQLLFGLIIIVFIIASLVVTTNLQKQNVLEEARQETRRKLMDTAFFIRQQLDRDIYLLKSLTSYVSVHPDLKEAQLKHFTGDVFQRDSHVASVGISAGYRIGFVYPENGNRVVIGLNYFDLPDQLSSIEKARKTGEIQLDGPSLSIQGNVVLFLRGPVYGPQPEGKEGQAEFLGFVSLLLDVDRLFAETALAMSSPTYTDFEYTVRTRDKNGSGYITVHGEDIPPGMPVLTTEMQVPGGIWELVAKPSPLPTTIQPVQWIIWAGGLFLIIFVIIFTVTRVKYIENRFEAQANLRKALLQAEKANRAKSEFLANMSHELRTPLNAIIGFSDILKQSADLNVSREKFTEYARDINESGSHLLEIINDILDLSKVEAGKYVVHEDVVWLEEIAGQCARLLVDNAKVKRIHLSSRFQEGFPALKADDRLMKQILINLLTNAIKFTPEKGRVDIIGTFQPGDGVMVTVADTGIGMSESDIERAMEPFGQVESYLTRYHQGTGLGLPLVRGFVELQGGEVEIDSTPGQGTNVRITFPENRVVKP</sequence>
<comment type="subcellular location">
    <subcellularLocation>
        <location evidence="2">Membrane</location>
    </subcellularLocation>
</comment>
<dbReference type="Proteomes" id="UP000319148">
    <property type="component" value="Unassembled WGS sequence"/>
</dbReference>
<evidence type="ECO:0000256" key="13">
    <source>
        <dbReference type="SAM" id="Phobius"/>
    </source>
</evidence>
<dbReference type="InterPro" id="IPR036890">
    <property type="entry name" value="HATPase_C_sf"/>
</dbReference>
<comment type="caution">
    <text evidence="16">The sequence shown here is derived from an EMBL/GenBank/DDBJ whole genome shotgun (WGS) entry which is preliminary data.</text>
</comment>
<keyword evidence="12 13" id="KW-0472">Membrane</keyword>
<dbReference type="Pfam" id="PF02518">
    <property type="entry name" value="HATPase_c"/>
    <property type="match status" value="1"/>
</dbReference>
<dbReference type="Gene3D" id="3.30.450.350">
    <property type="entry name" value="CHASE domain"/>
    <property type="match status" value="1"/>
</dbReference>
<dbReference type="OrthoDB" id="7313492at2"/>
<keyword evidence="9" id="KW-0067">ATP-binding</keyword>
<keyword evidence="11" id="KW-0902">Two-component regulatory system</keyword>
<keyword evidence="17" id="KW-1185">Reference proteome</keyword>